<proteinExistence type="predicted"/>
<accession>A0A3M7S3I5</accession>
<comment type="caution">
    <text evidence="1">The sequence shown here is derived from an EMBL/GenBank/DDBJ whole genome shotgun (WGS) entry which is preliminary data.</text>
</comment>
<name>A0A3M7S3I5_BRAPC</name>
<reference evidence="1 2" key="1">
    <citation type="journal article" date="2018" name="Sci. Rep.">
        <title>Genomic signatures of local adaptation to the degree of environmental predictability in rotifers.</title>
        <authorList>
            <person name="Franch-Gras L."/>
            <person name="Hahn C."/>
            <person name="Garcia-Roger E.M."/>
            <person name="Carmona M.J."/>
            <person name="Serra M."/>
            <person name="Gomez A."/>
        </authorList>
    </citation>
    <scope>NUCLEOTIDE SEQUENCE [LARGE SCALE GENOMIC DNA]</scope>
    <source>
        <strain evidence="1">HYR1</strain>
    </source>
</reference>
<dbReference type="EMBL" id="REGN01002113">
    <property type="protein sequence ID" value="RNA30219.1"/>
    <property type="molecule type" value="Genomic_DNA"/>
</dbReference>
<sequence>MNFISYLFYQNIELVQYGASCRLNTCLPNSTYSTYILHITLFSLFNETINKSISQPTVFGSFYLQCRFDKWISSNFTWAYIFLSTKK</sequence>
<evidence type="ECO:0000313" key="1">
    <source>
        <dbReference type="EMBL" id="RNA30219.1"/>
    </source>
</evidence>
<organism evidence="1 2">
    <name type="scientific">Brachionus plicatilis</name>
    <name type="common">Marine rotifer</name>
    <name type="synonym">Brachionus muelleri</name>
    <dbReference type="NCBI Taxonomy" id="10195"/>
    <lineage>
        <taxon>Eukaryota</taxon>
        <taxon>Metazoa</taxon>
        <taxon>Spiralia</taxon>
        <taxon>Gnathifera</taxon>
        <taxon>Rotifera</taxon>
        <taxon>Eurotatoria</taxon>
        <taxon>Monogononta</taxon>
        <taxon>Pseudotrocha</taxon>
        <taxon>Ploima</taxon>
        <taxon>Brachionidae</taxon>
        <taxon>Brachionus</taxon>
    </lineage>
</organism>
<dbReference type="AlphaFoldDB" id="A0A3M7S3I5"/>
<protein>
    <submittedName>
        <fullName evidence="1">Uncharacterized protein</fullName>
    </submittedName>
</protein>
<dbReference type="Proteomes" id="UP000276133">
    <property type="component" value="Unassembled WGS sequence"/>
</dbReference>
<gene>
    <name evidence="1" type="ORF">BpHYR1_052282</name>
</gene>
<evidence type="ECO:0000313" key="2">
    <source>
        <dbReference type="Proteomes" id="UP000276133"/>
    </source>
</evidence>
<keyword evidence="2" id="KW-1185">Reference proteome</keyword>